<name>A0AAD8KYT4_TARER</name>
<dbReference type="AlphaFoldDB" id="A0AAD8KYT4"/>
<evidence type="ECO:0000313" key="1">
    <source>
        <dbReference type="EMBL" id="KAK1431064.1"/>
    </source>
</evidence>
<sequence length="82" mass="9228">MVEEQTETPNLLPFCVAVLTLPGIRIEERLASSGAPLRNPSDWGSGFQQYVTRLSDEYHLLLFDEILGPNLDINSDYAQKAY</sequence>
<reference evidence="1" key="1">
    <citation type="journal article" date="2023" name="bioRxiv">
        <title>Improved chromosome-level genome assembly for marigold (Tagetes erecta).</title>
        <authorList>
            <person name="Jiang F."/>
            <person name="Yuan L."/>
            <person name="Wang S."/>
            <person name="Wang H."/>
            <person name="Xu D."/>
            <person name="Wang A."/>
            <person name="Fan W."/>
        </authorList>
    </citation>
    <scope>NUCLEOTIDE SEQUENCE</scope>
    <source>
        <strain evidence="1">WSJ</strain>
        <tissue evidence="1">Leaf</tissue>
    </source>
</reference>
<protein>
    <submittedName>
        <fullName evidence="1">Uncharacterized protein</fullName>
    </submittedName>
</protein>
<organism evidence="1 2">
    <name type="scientific">Tagetes erecta</name>
    <name type="common">African marigold</name>
    <dbReference type="NCBI Taxonomy" id="13708"/>
    <lineage>
        <taxon>Eukaryota</taxon>
        <taxon>Viridiplantae</taxon>
        <taxon>Streptophyta</taxon>
        <taxon>Embryophyta</taxon>
        <taxon>Tracheophyta</taxon>
        <taxon>Spermatophyta</taxon>
        <taxon>Magnoliopsida</taxon>
        <taxon>eudicotyledons</taxon>
        <taxon>Gunneridae</taxon>
        <taxon>Pentapetalae</taxon>
        <taxon>asterids</taxon>
        <taxon>campanulids</taxon>
        <taxon>Asterales</taxon>
        <taxon>Asteraceae</taxon>
        <taxon>Asteroideae</taxon>
        <taxon>Heliantheae alliance</taxon>
        <taxon>Tageteae</taxon>
        <taxon>Tagetes</taxon>
    </lineage>
</organism>
<accession>A0AAD8KYT4</accession>
<keyword evidence="2" id="KW-1185">Reference proteome</keyword>
<gene>
    <name evidence="1" type="ORF">QVD17_14278</name>
</gene>
<proteinExistence type="predicted"/>
<comment type="caution">
    <text evidence="1">The sequence shown here is derived from an EMBL/GenBank/DDBJ whole genome shotgun (WGS) entry which is preliminary data.</text>
</comment>
<dbReference type="Proteomes" id="UP001229421">
    <property type="component" value="Unassembled WGS sequence"/>
</dbReference>
<evidence type="ECO:0000313" key="2">
    <source>
        <dbReference type="Proteomes" id="UP001229421"/>
    </source>
</evidence>
<dbReference type="EMBL" id="JAUHHV010000003">
    <property type="protein sequence ID" value="KAK1431064.1"/>
    <property type="molecule type" value="Genomic_DNA"/>
</dbReference>